<proteinExistence type="predicted"/>
<reference evidence="2 3" key="1">
    <citation type="submission" date="2022-03" db="EMBL/GenBank/DDBJ databases">
        <title>Pseudonocardia alaer sp. nov., a novel actinomycete isolated from reed forest soil.</title>
        <authorList>
            <person name="Wang L."/>
        </authorList>
    </citation>
    <scope>NUCLEOTIDE SEQUENCE [LARGE SCALE GENOMIC DNA]</scope>
    <source>
        <strain evidence="2 3">Y-16303</strain>
    </source>
</reference>
<dbReference type="InterPro" id="IPR051783">
    <property type="entry name" value="NAD(P)-dependent_oxidoreduct"/>
</dbReference>
<name>A0ABS9T8M1_9PSEU</name>
<feature type="domain" description="NAD-dependent epimerase/dehydratase" evidence="1">
    <location>
        <begin position="4"/>
        <end position="221"/>
    </location>
</feature>
<dbReference type="Proteomes" id="UP001299970">
    <property type="component" value="Unassembled WGS sequence"/>
</dbReference>
<evidence type="ECO:0000313" key="2">
    <source>
        <dbReference type="EMBL" id="MCH6164877.1"/>
    </source>
</evidence>
<dbReference type="InterPro" id="IPR036291">
    <property type="entry name" value="NAD(P)-bd_dom_sf"/>
</dbReference>
<gene>
    <name evidence="2" type="ORF">MMF94_04195</name>
</gene>
<comment type="caution">
    <text evidence="2">The sequence shown here is derived from an EMBL/GenBank/DDBJ whole genome shotgun (WGS) entry which is preliminary data.</text>
</comment>
<evidence type="ECO:0000259" key="1">
    <source>
        <dbReference type="Pfam" id="PF01370"/>
    </source>
</evidence>
<dbReference type="PANTHER" id="PTHR48079:SF6">
    <property type="entry name" value="NAD(P)-BINDING DOMAIN-CONTAINING PROTEIN-RELATED"/>
    <property type="match status" value="1"/>
</dbReference>
<accession>A0ABS9T8M1</accession>
<dbReference type="PANTHER" id="PTHR48079">
    <property type="entry name" value="PROTEIN YEEZ"/>
    <property type="match status" value="1"/>
</dbReference>
<protein>
    <submittedName>
        <fullName evidence="2">NAD-dependent epimerase/dehydratase family protein</fullName>
    </submittedName>
</protein>
<sequence length="344" mass="36199">MPEALIIGGTGLVGRAVARRLLADGWTVSVTGRDPAHLPSDVAAAGARFVAANRDDAEALAAAAGVGADLLVDCICYTAAQAELLLPLARQATSTVMISTKAVYVDDAGRHTNSDIPPRFAGPVTEQQPTMAPGTMDYNSREGYGANKVAAEHVLLDSGLPVTVLRPSKIHGQGSPLPREWHFVKRALDRRPVVLLAAGGTGRDHTSAASNLAALVQVVAERPGRRILNAADPDAPDGLAISRAVAAVVGHEWREVLLDEAAPRGLGEHPWHTLPPIVLDIGAAYALGYQPVGDYATTVADSVRWLVEESRMDGGAQLPPGLDAASFRGRFDYAAEDDYLARHS</sequence>
<dbReference type="Pfam" id="PF01370">
    <property type="entry name" value="Epimerase"/>
    <property type="match status" value="1"/>
</dbReference>
<dbReference type="SUPFAM" id="SSF51735">
    <property type="entry name" value="NAD(P)-binding Rossmann-fold domains"/>
    <property type="match status" value="1"/>
</dbReference>
<keyword evidence="3" id="KW-1185">Reference proteome</keyword>
<dbReference type="Gene3D" id="3.40.50.720">
    <property type="entry name" value="NAD(P)-binding Rossmann-like Domain"/>
    <property type="match status" value="1"/>
</dbReference>
<dbReference type="RefSeq" id="WP_241034898.1">
    <property type="nucleotide sequence ID" value="NZ_BAAAJF010000009.1"/>
</dbReference>
<dbReference type="EMBL" id="JAKXMK010000003">
    <property type="protein sequence ID" value="MCH6164877.1"/>
    <property type="molecule type" value="Genomic_DNA"/>
</dbReference>
<dbReference type="InterPro" id="IPR001509">
    <property type="entry name" value="Epimerase_deHydtase"/>
</dbReference>
<evidence type="ECO:0000313" key="3">
    <source>
        <dbReference type="Proteomes" id="UP001299970"/>
    </source>
</evidence>
<organism evidence="2 3">
    <name type="scientific">Pseudonocardia alaniniphila</name>
    <dbReference type="NCBI Taxonomy" id="75291"/>
    <lineage>
        <taxon>Bacteria</taxon>
        <taxon>Bacillati</taxon>
        <taxon>Actinomycetota</taxon>
        <taxon>Actinomycetes</taxon>
        <taxon>Pseudonocardiales</taxon>
        <taxon>Pseudonocardiaceae</taxon>
        <taxon>Pseudonocardia</taxon>
    </lineage>
</organism>